<dbReference type="InterPro" id="IPR000944">
    <property type="entry name" value="Tscrpt_reg_Rrf2"/>
</dbReference>
<dbReference type="AlphaFoldDB" id="A0A7K3QQ24"/>
<dbReference type="PANTHER" id="PTHR33221">
    <property type="entry name" value="WINGED HELIX-TURN-HELIX TRANSCRIPTIONAL REGULATOR, RRF2 FAMILY"/>
    <property type="match status" value="1"/>
</dbReference>
<dbReference type="PANTHER" id="PTHR33221:SF15">
    <property type="entry name" value="HTH-TYPE TRANSCRIPTIONAL REGULATOR YWGB-RELATED"/>
    <property type="match status" value="1"/>
</dbReference>
<dbReference type="NCBIfam" id="TIGR00738">
    <property type="entry name" value="rrf2_super"/>
    <property type="match status" value="1"/>
</dbReference>
<gene>
    <name evidence="1" type="ORF">G3I21_09775</name>
</gene>
<dbReference type="Proteomes" id="UP000470520">
    <property type="component" value="Unassembled WGS sequence"/>
</dbReference>
<dbReference type="InterPro" id="IPR036388">
    <property type="entry name" value="WH-like_DNA-bd_sf"/>
</dbReference>
<dbReference type="GO" id="GO:0005829">
    <property type="term" value="C:cytosol"/>
    <property type="evidence" value="ECO:0007669"/>
    <property type="project" value="TreeGrafter"/>
</dbReference>
<evidence type="ECO:0000313" key="2">
    <source>
        <dbReference type="Proteomes" id="UP000470520"/>
    </source>
</evidence>
<dbReference type="SUPFAM" id="SSF46785">
    <property type="entry name" value="Winged helix' DNA-binding domain"/>
    <property type="match status" value="1"/>
</dbReference>
<dbReference type="RefSeq" id="WP_164187848.1">
    <property type="nucleotide sequence ID" value="NZ_JAAGMR010000123.1"/>
</dbReference>
<dbReference type="PROSITE" id="PS51197">
    <property type="entry name" value="HTH_RRF2_2"/>
    <property type="match status" value="1"/>
</dbReference>
<organism evidence="1 2">
    <name type="scientific">Streptomyces bauhiniae</name>
    <dbReference type="NCBI Taxonomy" id="2340725"/>
    <lineage>
        <taxon>Bacteria</taxon>
        <taxon>Bacillati</taxon>
        <taxon>Actinomycetota</taxon>
        <taxon>Actinomycetes</taxon>
        <taxon>Kitasatosporales</taxon>
        <taxon>Streptomycetaceae</taxon>
        <taxon>Streptomyces</taxon>
    </lineage>
</organism>
<dbReference type="InterPro" id="IPR036390">
    <property type="entry name" value="WH_DNA-bd_sf"/>
</dbReference>
<sequence>MRLSRGVEWAVHTLLNLAWAGGDAPVAVATLAAGHDLPRAYLNKQLQSLVKAGLLESVPGARGGFRPARDLASITLLDVVDAIEGREPVFRCGEIRRCGTVGECTVSDFSTACAVKASMDRAERAWRDALAAQTLAEVRLRADAHAPAMGTAVRRAFGLD</sequence>
<proteinExistence type="predicted"/>
<name>A0A7K3QQ24_9ACTN</name>
<reference evidence="1 2" key="1">
    <citation type="submission" date="2020-01" db="EMBL/GenBank/DDBJ databases">
        <title>Insect and environment-associated Actinomycetes.</title>
        <authorList>
            <person name="Currrie C."/>
            <person name="Chevrette M."/>
            <person name="Carlson C."/>
            <person name="Stubbendieck R."/>
            <person name="Wendt-Pienkowski E."/>
        </authorList>
    </citation>
    <scope>NUCLEOTIDE SEQUENCE [LARGE SCALE GENOMIC DNA]</scope>
    <source>
        <strain evidence="1 2">SID7754</strain>
    </source>
</reference>
<dbReference type="Gene3D" id="1.10.10.10">
    <property type="entry name" value="Winged helix-like DNA-binding domain superfamily/Winged helix DNA-binding domain"/>
    <property type="match status" value="1"/>
</dbReference>
<dbReference type="EMBL" id="JAAGMR010000123">
    <property type="protein sequence ID" value="NEB92006.1"/>
    <property type="molecule type" value="Genomic_DNA"/>
</dbReference>
<dbReference type="Pfam" id="PF02082">
    <property type="entry name" value="Rrf2"/>
    <property type="match status" value="1"/>
</dbReference>
<accession>A0A7K3QQ24</accession>
<dbReference type="GO" id="GO:0003700">
    <property type="term" value="F:DNA-binding transcription factor activity"/>
    <property type="evidence" value="ECO:0007669"/>
    <property type="project" value="TreeGrafter"/>
</dbReference>
<protein>
    <submittedName>
        <fullName evidence="1">Rrf2 family transcriptional regulator</fullName>
    </submittedName>
</protein>
<comment type="caution">
    <text evidence="1">The sequence shown here is derived from an EMBL/GenBank/DDBJ whole genome shotgun (WGS) entry which is preliminary data.</text>
</comment>
<evidence type="ECO:0000313" key="1">
    <source>
        <dbReference type="EMBL" id="NEB92006.1"/>
    </source>
</evidence>